<evidence type="ECO:0000313" key="2">
    <source>
        <dbReference type="EMBL" id="QQP88161.1"/>
    </source>
</evidence>
<name>A0ABX7B1K7_9PROT</name>
<gene>
    <name evidence="2" type="ORF">IGS68_19145</name>
</gene>
<keyword evidence="1" id="KW-0472">Membrane</keyword>
<keyword evidence="3" id="KW-1185">Reference proteome</keyword>
<dbReference type="EMBL" id="CP067420">
    <property type="protein sequence ID" value="QQP88161.1"/>
    <property type="molecule type" value="Genomic_DNA"/>
</dbReference>
<protein>
    <submittedName>
        <fullName evidence="2">Uncharacterized protein</fullName>
    </submittedName>
</protein>
<dbReference type="Proteomes" id="UP000595197">
    <property type="component" value="Chromosome"/>
</dbReference>
<keyword evidence="1" id="KW-1133">Transmembrane helix</keyword>
<accession>A0ABX7B1K7</accession>
<reference evidence="2" key="1">
    <citation type="submission" date="2021-02" db="EMBL/GenBank/DDBJ databases">
        <title>Skermanella TT6 skin isolate.</title>
        <authorList>
            <person name="Lee K."/>
            <person name="Ganzorig M."/>
        </authorList>
    </citation>
    <scope>NUCLEOTIDE SEQUENCE</scope>
    <source>
        <strain evidence="2">TT6</strain>
    </source>
</reference>
<organism evidence="2 3">
    <name type="scientific">Skermanella cutis</name>
    <dbReference type="NCBI Taxonomy" id="2775420"/>
    <lineage>
        <taxon>Bacteria</taxon>
        <taxon>Pseudomonadati</taxon>
        <taxon>Pseudomonadota</taxon>
        <taxon>Alphaproteobacteria</taxon>
        <taxon>Rhodospirillales</taxon>
        <taxon>Azospirillaceae</taxon>
        <taxon>Skermanella</taxon>
    </lineage>
</organism>
<evidence type="ECO:0000313" key="3">
    <source>
        <dbReference type="Proteomes" id="UP000595197"/>
    </source>
</evidence>
<sequence>MTNAEFIKRIVPVWVAAAVIGGGLGYLLLVAMDWPETTPTARWAATVEACDRAVHLLLTTDNMVELERSKYLIEKLTCSVRRRLEPAS</sequence>
<feature type="transmembrane region" description="Helical" evidence="1">
    <location>
        <begin position="12"/>
        <end position="32"/>
    </location>
</feature>
<dbReference type="RefSeq" id="WP_201072685.1">
    <property type="nucleotide sequence ID" value="NZ_CP067420.1"/>
</dbReference>
<evidence type="ECO:0000256" key="1">
    <source>
        <dbReference type="SAM" id="Phobius"/>
    </source>
</evidence>
<keyword evidence="1" id="KW-0812">Transmembrane</keyword>
<proteinExistence type="predicted"/>